<dbReference type="PANTHER" id="PTHR42928:SF5">
    <property type="entry name" value="BLR1237 PROTEIN"/>
    <property type="match status" value="1"/>
</dbReference>
<dbReference type="EMBL" id="PREU01000006">
    <property type="protein sequence ID" value="PPA75443.1"/>
    <property type="molecule type" value="Genomic_DNA"/>
</dbReference>
<dbReference type="Pfam" id="PF03401">
    <property type="entry name" value="TctC"/>
    <property type="match status" value="1"/>
</dbReference>
<organism evidence="3 4">
    <name type="scientific">Achromobacter spanius</name>
    <dbReference type="NCBI Taxonomy" id="217203"/>
    <lineage>
        <taxon>Bacteria</taxon>
        <taxon>Pseudomonadati</taxon>
        <taxon>Pseudomonadota</taxon>
        <taxon>Betaproteobacteria</taxon>
        <taxon>Burkholderiales</taxon>
        <taxon>Alcaligenaceae</taxon>
        <taxon>Achromobacter</taxon>
    </lineage>
</organism>
<proteinExistence type="inferred from homology"/>
<dbReference type="PANTHER" id="PTHR42928">
    <property type="entry name" value="TRICARBOXYLATE-BINDING PROTEIN"/>
    <property type="match status" value="1"/>
</dbReference>
<dbReference type="Proteomes" id="UP000239990">
    <property type="component" value="Unassembled WGS sequence"/>
</dbReference>
<feature type="signal peptide" evidence="2">
    <location>
        <begin position="1"/>
        <end position="28"/>
    </location>
</feature>
<dbReference type="InterPro" id="IPR005064">
    <property type="entry name" value="BUG"/>
</dbReference>
<dbReference type="Gene3D" id="3.40.190.10">
    <property type="entry name" value="Periplasmic binding protein-like II"/>
    <property type="match status" value="1"/>
</dbReference>
<gene>
    <name evidence="3" type="ORF">C4E15_15205</name>
</gene>
<protein>
    <submittedName>
        <fullName evidence="3">Tripartite tricarboxylate transporter substrate binding protein</fullName>
    </submittedName>
</protein>
<evidence type="ECO:0000313" key="4">
    <source>
        <dbReference type="Proteomes" id="UP000239990"/>
    </source>
</evidence>
<dbReference type="CDD" id="cd07012">
    <property type="entry name" value="PBP2_Bug_TTT"/>
    <property type="match status" value="1"/>
</dbReference>
<comment type="similarity">
    <text evidence="1">Belongs to the UPF0065 (bug) family.</text>
</comment>
<dbReference type="AlphaFoldDB" id="A0A2S5GRH0"/>
<name>A0A2S5GRH0_9BURK</name>
<evidence type="ECO:0000256" key="2">
    <source>
        <dbReference type="SAM" id="SignalP"/>
    </source>
</evidence>
<evidence type="ECO:0000256" key="1">
    <source>
        <dbReference type="ARBA" id="ARBA00006987"/>
    </source>
</evidence>
<sequence length="326" mass="33159">MKVLGKFAALATMCVTAGMAVWAGGAHAAYPDRPIRLVVPFGAGGITDIVARQVGKGMGDALGQSVVIENRPGAGGVIAAQLAAGAPADGYTVFMGTVGTQIVNPLIYSKLSYDAAKFVPVGMVSGSPFVLATRAGLPAADFAAFVAYARANPGRLNFGSAGNASSPHLGLELLKLTAGVDIVHVPFKSGSEAVNAAIGEQVDVVMDASPIIMPHVASGKLRALAVAADKRLASAGAVPASAEVGDAALQISSWNALLAPAGTPPEVVAALNAALQKTLASAELKDRLAAQGTQLYTGSAEEYRRFIAAENAKWTDIVKRANIKMD</sequence>
<reference evidence="3 4" key="1">
    <citation type="submission" date="2018-02" db="EMBL/GenBank/DDBJ databases">
        <title>Draft Genome of Achromobacter spanius stain 6.</title>
        <authorList>
            <person name="Gunasekera T.S."/>
            <person name="Radwan O."/>
            <person name="Ruiz O.N."/>
        </authorList>
    </citation>
    <scope>NUCLEOTIDE SEQUENCE [LARGE SCALE GENOMIC DNA]</scope>
    <source>
        <strain evidence="3 4">6</strain>
    </source>
</reference>
<accession>A0A2S5GRH0</accession>
<dbReference type="RefSeq" id="WP_104144106.1">
    <property type="nucleotide sequence ID" value="NZ_PREU01000006.1"/>
</dbReference>
<keyword evidence="2" id="KW-0732">Signal</keyword>
<dbReference type="PIRSF" id="PIRSF017082">
    <property type="entry name" value="YflP"/>
    <property type="match status" value="1"/>
</dbReference>
<dbReference type="OrthoDB" id="8954399at2"/>
<feature type="chain" id="PRO_5015645733" evidence="2">
    <location>
        <begin position="29"/>
        <end position="326"/>
    </location>
</feature>
<comment type="caution">
    <text evidence="3">The sequence shown here is derived from an EMBL/GenBank/DDBJ whole genome shotgun (WGS) entry which is preliminary data.</text>
</comment>
<dbReference type="InterPro" id="IPR042100">
    <property type="entry name" value="Bug_dom1"/>
</dbReference>
<evidence type="ECO:0000313" key="3">
    <source>
        <dbReference type="EMBL" id="PPA75443.1"/>
    </source>
</evidence>
<dbReference type="SUPFAM" id="SSF53850">
    <property type="entry name" value="Periplasmic binding protein-like II"/>
    <property type="match status" value="1"/>
</dbReference>
<dbReference type="Gene3D" id="3.40.190.150">
    <property type="entry name" value="Bordetella uptake gene, domain 1"/>
    <property type="match status" value="1"/>
</dbReference>